<proteinExistence type="predicted"/>
<reference evidence="1 2" key="1">
    <citation type="journal article" date="2010" name="J. Bacteriol.">
        <title>Genome sequence of Pantoea ananatis LMG20103, the causative agent of Eucalyptus blight and dieback.</title>
        <authorList>
            <person name="De Maayer P."/>
            <person name="Chan W.Y."/>
            <person name="Venter S.N."/>
            <person name="Toth I.K."/>
            <person name="Birch P.R."/>
            <person name="Joubert F."/>
            <person name="Coutinho T.A."/>
        </authorList>
    </citation>
    <scope>NUCLEOTIDE SEQUENCE [LARGE SCALE GENOMIC DNA]</scope>
    <source>
        <strain evidence="1 2">LMG 20103</strain>
    </source>
</reference>
<dbReference type="EMBL" id="CP001875">
    <property type="protein sequence ID" value="ADD75680.1"/>
    <property type="molecule type" value="Genomic_DNA"/>
</dbReference>
<keyword evidence="2" id="KW-1185">Reference proteome</keyword>
<dbReference type="eggNOG" id="COG1917">
    <property type="taxonomic scope" value="Bacteria"/>
</dbReference>
<organism evidence="1 2">
    <name type="scientific">Pantoea ananatis (strain LMG 20103)</name>
    <dbReference type="NCBI Taxonomy" id="706191"/>
    <lineage>
        <taxon>Bacteria</taxon>
        <taxon>Pseudomonadati</taxon>
        <taxon>Pseudomonadota</taxon>
        <taxon>Gammaproteobacteria</taxon>
        <taxon>Enterobacterales</taxon>
        <taxon>Erwiniaceae</taxon>
        <taxon>Pantoea</taxon>
    </lineage>
</organism>
<accession>D4GIT5</accession>
<protein>
    <submittedName>
        <fullName evidence="1">Uncharacterized protein</fullName>
    </submittedName>
</protein>
<dbReference type="HOGENOM" id="CLU_100575_0_0_6"/>
<sequence length="241" mass="27317">MPDEYVNIAQSRPSNPVKPGIKPACLNAVGDCRIRLFLKTNNLKNYHSYKQLRQCTFPVQSPYVDAPYPWNQTRRIHVKAIATATASLLMLMSGVSAQAEGLTTSQDGKNLTVSFGQPTIKQVLHYRKMYDKKPFPDAEIYYYDNGTYKIISQGENHYGVYVMQGKFDDETFTVRFISLPSTDWGNKTAFHQLTFVRGDKQNVFIQNAIVDTGEAIAQQNGTYTQEKNTVTNPVSTSWKHK</sequence>
<gene>
    <name evidence="1" type="ordered locus">PANA_0513</name>
</gene>
<name>D4GIT5_PANAM</name>
<evidence type="ECO:0000313" key="2">
    <source>
        <dbReference type="Proteomes" id="UP000001702"/>
    </source>
</evidence>
<dbReference type="KEGG" id="pam:PANA_0513"/>
<dbReference type="AlphaFoldDB" id="D4GIT5"/>
<dbReference type="Proteomes" id="UP000001702">
    <property type="component" value="Chromosome"/>
</dbReference>
<evidence type="ECO:0000313" key="1">
    <source>
        <dbReference type="EMBL" id="ADD75680.1"/>
    </source>
</evidence>